<reference evidence="1" key="1">
    <citation type="submission" date="2019-08" db="EMBL/GenBank/DDBJ databases">
        <authorList>
            <person name="Kucharzyk K."/>
            <person name="Murdoch R.W."/>
            <person name="Higgins S."/>
            <person name="Loffler F."/>
        </authorList>
    </citation>
    <scope>NUCLEOTIDE SEQUENCE</scope>
</reference>
<organism evidence="1">
    <name type="scientific">bioreactor metagenome</name>
    <dbReference type="NCBI Taxonomy" id="1076179"/>
    <lineage>
        <taxon>unclassified sequences</taxon>
        <taxon>metagenomes</taxon>
        <taxon>ecological metagenomes</taxon>
    </lineage>
</organism>
<dbReference type="InterPro" id="IPR052939">
    <property type="entry name" value="23S_rRNA_MeTrnsfrase_RlmA"/>
</dbReference>
<proteinExistence type="predicted"/>
<sequence length="114" mass="12699">MFITQQVGGGNNLDLAKQLIPGCAPSFPDHTLSANVRLLEAAGFEVIRREEAFPRVRFYDVAALVYFAGIIEWEFPGFSVDTSFEQLISLQEELENTGHIDGTEHRFLIAAAKK</sequence>
<protein>
    <recommendedName>
        <fullName evidence="2">SAM-dependent methyltransferase</fullName>
    </recommendedName>
</protein>
<dbReference type="PANTHER" id="PTHR43460:SF1">
    <property type="entry name" value="METHYLTRANSFERASE TYPE 11 DOMAIN-CONTAINING PROTEIN"/>
    <property type="match status" value="1"/>
</dbReference>
<evidence type="ECO:0008006" key="2">
    <source>
        <dbReference type="Google" id="ProtNLM"/>
    </source>
</evidence>
<evidence type="ECO:0000313" key="1">
    <source>
        <dbReference type="EMBL" id="MPN18366.1"/>
    </source>
</evidence>
<dbReference type="EMBL" id="VSSQ01065682">
    <property type="protein sequence ID" value="MPN18366.1"/>
    <property type="molecule type" value="Genomic_DNA"/>
</dbReference>
<name>A0A645FWW5_9ZZZZ</name>
<gene>
    <name evidence="1" type="ORF">SDC9_165726</name>
</gene>
<accession>A0A645FWW5</accession>
<dbReference type="AlphaFoldDB" id="A0A645FWW5"/>
<dbReference type="PANTHER" id="PTHR43460">
    <property type="entry name" value="METHYLTRANSFERASE"/>
    <property type="match status" value="1"/>
</dbReference>
<comment type="caution">
    <text evidence="1">The sequence shown here is derived from an EMBL/GenBank/DDBJ whole genome shotgun (WGS) entry which is preliminary data.</text>
</comment>